<accession>A0A1E5E5G6</accession>
<protein>
    <submittedName>
        <fullName evidence="2">Uncharacterized protein</fullName>
    </submittedName>
</protein>
<reference evidence="2 3" key="1">
    <citation type="journal article" date="2012" name="Science">
        <title>Ecological populations of bacteria act as socially cohesive units of antibiotic production and resistance.</title>
        <authorList>
            <person name="Cordero O.X."/>
            <person name="Wildschutte H."/>
            <person name="Kirkup B."/>
            <person name="Proehl S."/>
            <person name="Ngo L."/>
            <person name="Hussain F."/>
            <person name="Le Roux F."/>
            <person name="Mincer T."/>
            <person name="Polz M.F."/>
        </authorList>
    </citation>
    <scope>NUCLEOTIDE SEQUENCE [LARGE SCALE GENOMIC DNA]</scope>
    <source>
        <strain evidence="2 3">1S-45</strain>
    </source>
</reference>
<proteinExistence type="predicted"/>
<evidence type="ECO:0000256" key="1">
    <source>
        <dbReference type="SAM" id="Phobius"/>
    </source>
</evidence>
<keyword evidence="1" id="KW-0812">Transmembrane</keyword>
<keyword evidence="1" id="KW-1133">Transmembrane helix</keyword>
<keyword evidence="3" id="KW-1185">Reference proteome</keyword>
<feature type="transmembrane region" description="Helical" evidence="1">
    <location>
        <begin position="6"/>
        <end position="24"/>
    </location>
</feature>
<keyword evidence="1" id="KW-0472">Membrane</keyword>
<gene>
    <name evidence="2" type="ORF">A1QC_14190</name>
</gene>
<evidence type="ECO:0000313" key="3">
    <source>
        <dbReference type="Proteomes" id="UP000094070"/>
    </source>
</evidence>
<dbReference type="STRING" id="1188252.A1QC_14190"/>
<name>A0A1E5E5G6_9VIBR</name>
<dbReference type="EMBL" id="AJYK02000016">
    <property type="protein sequence ID" value="OEF28970.1"/>
    <property type="molecule type" value="Genomic_DNA"/>
</dbReference>
<evidence type="ECO:0000313" key="2">
    <source>
        <dbReference type="EMBL" id="OEF28970.1"/>
    </source>
</evidence>
<dbReference type="Proteomes" id="UP000094070">
    <property type="component" value="Unassembled WGS sequence"/>
</dbReference>
<sequence>MNIDDFILTVSISVAIGLLCGFFLRDIARFVFHLYTLYVRKPKYFQRVVFDDLEALPQDSTDKQN</sequence>
<comment type="caution">
    <text evidence="2">The sequence shown here is derived from an EMBL/GenBank/DDBJ whole genome shotgun (WGS) entry which is preliminary data.</text>
</comment>
<dbReference type="eggNOG" id="ENOG5031PYD">
    <property type="taxonomic scope" value="Bacteria"/>
</dbReference>
<dbReference type="AlphaFoldDB" id="A0A1E5E5G6"/>
<organism evidence="2 3">
    <name type="scientific">Vibrio rumoiensis 1S-45</name>
    <dbReference type="NCBI Taxonomy" id="1188252"/>
    <lineage>
        <taxon>Bacteria</taxon>
        <taxon>Pseudomonadati</taxon>
        <taxon>Pseudomonadota</taxon>
        <taxon>Gammaproteobacteria</taxon>
        <taxon>Vibrionales</taxon>
        <taxon>Vibrionaceae</taxon>
        <taxon>Vibrio</taxon>
    </lineage>
</organism>